<dbReference type="AlphaFoldDB" id="A0AAW0YGV0"/>
<dbReference type="PROSITE" id="PS50097">
    <property type="entry name" value="BTB"/>
    <property type="match status" value="1"/>
</dbReference>
<dbReference type="GO" id="GO:0048513">
    <property type="term" value="P:animal organ development"/>
    <property type="evidence" value="ECO:0007669"/>
    <property type="project" value="UniProtKB-ARBA"/>
</dbReference>
<dbReference type="PROSITE" id="PS50157">
    <property type="entry name" value="ZINC_FINGER_C2H2_2"/>
    <property type="match status" value="3"/>
</dbReference>
<dbReference type="Gene3D" id="3.30.160.60">
    <property type="entry name" value="Classic Zinc Finger"/>
    <property type="match status" value="3"/>
</dbReference>
<feature type="domain" description="C2H2-type" evidence="8">
    <location>
        <begin position="459"/>
        <end position="487"/>
    </location>
</feature>
<dbReference type="SMART" id="SM00355">
    <property type="entry name" value="ZnF_C2H2"/>
    <property type="match status" value="3"/>
</dbReference>
<dbReference type="InterPro" id="IPR011333">
    <property type="entry name" value="SKP1/BTB/POZ_sf"/>
</dbReference>
<feature type="compositionally biased region" description="Polar residues" evidence="6">
    <location>
        <begin position="153"/>
        <end position="162"/>
    </location>
</feature>
<dbReference type="GO" id="GO:0003006">
    <property type="term" value="P:developmental process involved in reproduction"/>
    <property type="evidence" value="ECO:0007669"/>
    <property type="project" value="UniProtKB-ARBA"/>
</dbReference>
<evidence type="ECO:0000256" key="2">
    <source>
        <dbReference type="ARBA" id="ARBA00022771"/>
    </source>
</evidence>
<feature type="compositionally biased region" description="Polar residues" evidence="6">
    <location>
        <begin position="208"/>
        <end position="217"/>
    </location>
</feature>
<keyword evidence="2 5" id="KW-0863">Zinc-finger</keyword>
<protein>
    <submittedName>
        <fullName evidence="9">Uncharacterized protein</fullName>
    </submittedName>
</protein>
<gene>
    <name evidence="9" type="ORF">OTU49_012395</name>
</gene>
<keyword evidence="10" id="KW-1185">Reference proteome</keyword>
<feature type="compositionally biased region" description="Basic and acidic residues" evidence="6">
    <location>
        <begin position="141"/>
        <end position="150"/>
    </location>
</feature>
<dbReference type="CDD" id="cd18315">
    <property type="entry name" value="BTB_POZ_BAB-like"/>
    <property type="match status" value="1"/>
</dbReference>
<dbReference type="EMBL" id="JARKIK010000005">
    <property type="protein sequence ID" value="KAK8752169.1"/>
    <property type="molecule type" value="Genomic_DNA"/>
</dbReference>
<accession>A0AAW0YGV0</accession>
<dbReference type="InterPro" id="IPR000210">
    <property type="entry name" value="BTB/POZ_dom"/>
</dbReference>
<dbReference type="PROSITE" id="PS00028">
    <property type="entry name" value="ZINC_FINGER_C2H2_1"/>
    <property type="match status" value="1"/>
</dbReference>
<evidence type="ECO:0000256" key="5">
    <source>
        <dbReference type="PROSITE-ProRule" id="PRU00042"/>
    </source>
</evidence>
<dbReference type="FunFam" id="3.30.160.60:FF:000446">
    <property type="entry name" value="Zinc finger protein"/>
    <property type="match status" value="1"/>
</dbReference>
<dbReference type="Pfam" id="PF00096">
    <property type="entry name" value="zf-C2H2"/>
    <property type="match status" value="2"/>
</dbReference>
<dbReference type="InterPro" id="IPR013087">
    <property type="entry name" value="Znf_C2H2_type"/>
</dbReference>
<sequence>MDGGLLSLKWNNHRSTFLHVLSTVRRKESYCDVTIACDGKFYPVHKLVLSTCSDYFEEIFERTNCKHPVIVLKDIKHADLEALLNYMYVGEVNVLQTDLSGLIKSAECLRIKGLAVPDESPNDSDPAQDSKRNVPWGGDGPEAKRRRPEEVSPLSQRTSQTPGDKGRDPTARLHATNREPFKVPPRAREPVRVQTSPSPVPVPPNPETRLQNATVTESPPELSHPASCDSGSTTQIDTTTTQGPCNSSNELAGTTDNSLVMDDPLVKEEPQDEYSEADDTKESIPSADSDPSINYSLHGDHLGSLAGETASTGFNPAGMRPTNQPQTMEDLVAQALPGASGLQGKSLWESDRGLLGMPFEGFSGNQSRASQMVSTSGMVNQELLNNPGLHYIHPDTRDQQKTHACTYCHKAFNCRQKLEAHLRTHTGEKPFACHFCPYRSAQKGNLQLHIRTHTGEEPFVCPHCPYRTKNQSNLSTHLRKRHLNPKTSSTSNFMETL</sequence>
<name>A0AAW0YGV0_CHEQU</name>
<evidence type="ECO:0000313" key="10">
    <source>
        <dbReference type="Proteomes" id="UP001445076"/>
    </source>
</evidence>
<dbReference type="PANTHER" id="PTHR23110">
    <property type="entry name" value="BTB DOMAIN TRANSCRIPTION FACTOR"/>
    <property type="match status" value="1"/>
</dbReference>
<dbReference type="Pfam" id="PF00651">
    <property type="entry name" value="BTB"/>
    <property type="match status" value="1"/>
</dbReference>
<keyword evidence="4" id="KW-0539">Nucleus</keyword>
<reference evidence="9 10" key="1">
    <citation type="journal article" date="2024" name="BMC Genomics">
        <title>Genome assembly of redclaw crayfish (Cherax quadricarinatus) provides insights into its immune adaptation and hypoxia tolerance.</title>
        <authorList>
            <person name="Liu Z."/>
            <person name="Zheng J."/>
            <person name="Li H."/>
            <person name="Fang K."/>
            <person name="Wang S."/>
            <person name="He J."/>
            <person name="Zhou D."/>
            <person name="Weng S."/>
            <person name="Chi M."/>
            <person name="Gu Z."/>
            <person name="He J."/>
            <person name="Li F."/>
            <person name="Wang M."/>
        </authorList>
    </citation>
    <scope>NUCLEOTIDE SEQUENCE [LARGE SCALE GENOMIC DNA]</scope>
    <source>
        <strain evidence="9">ZL_2023a</strain>
    </source>
</reference>
<keyword evidence="1" id="KW-0479">Metal-binding</keyword>
<dbReference type="SMART" id="SM00225">
    <property type="entry name" value="BTB"/>
    <property type="match status" value="1"/>
</dbReference>
<dbReference type="GO" id="GO:0048666">
    <property type="term" value="P:neuron development"/>
    <property type="evidence" value="ECO:0007669"/>
    <property type="project" value="UniProtKB-ARBA"/>
</dbReference>
<dbReference type="PANTHER" id="PTHR23110:SF98">
    <property type="entry name" value="PRE-LOLA-G, ISOFORM C-RELATED"/>
    <property type="match status" value="1"/>
</dbReference>
<feature type="domain" description="BTB" evidence="7">
    <location>
        <begin position="31"/>
        <end position="96"/>
    </location>
</feature>
<dbReference type="SUPFAM" id="SSF57667">
    <property type="entry name" value="beta-beta-alpha zinc fingers"/>
    <property type="match status" value="2"/>
</dbReference>
<evidence type="ECO:0000256" key="4">
    <source>
        <dbReference type="ARBA" id="ARBA00023242"/>
    </source>
</evidence>
<dbReference type="GO" id="GO:0006357">
    <property type="term" value="P:regulation of transcription by RNA polymerase II"/>
    <property type="evidence" value="ECO:0007669"/>
    <property type="project" value="TreeGrafter"/>
</dbReference>
<feature type="domain" description="C2H2-type" evidence="8">
    <location>
        <begin position="431"/>
        <end position="458"/>
    </location>
</feature>
<evidence type="ECO:0000256" key="6">
    <source>
        <dbReference type="SAM" id="MobiDB-lite"/>
    </source>
</evidence>
<evidence type="ECO:0000259" key="7">
    <source>
        <dbReference type="PROSITE" id="PS50097"/>
    </source>
</evidence>
<comment type="caution">
    <text evidence="9">The sequence shown here is derived from an EMBL/GenBank/DDBJ whole genome shotgun (WGS) entry which is preliminary data.</text>
</comment>
<keyword evidence="3" id="KW-0862">Zinc</keyword>
<dbReference type="Gene3D" id="3.30.710.10">
    <property type="entry name" value="Potassium Channel Kv1.1, Chain A"/>
    <property type="match status" value="1"/>
</dbReference>
<dbReference type="InterPro" id="IPR036236">
    <property type="entry name" value="Znf_C2H2_sf"/>
</dbReference>
<evidence type="ECO:0000256" key="3">
    <source>
        <dbReference type="ARBA" id="ARBA00022833"/>
    </source>
</evidence>
<organism evidence="9 10">
    <name type="scientific">Cherax quadricarinatus</name>
    <name type="common">Australian red claw crayfish</name>
    <dbReference type="NCBI Taxonomy" id="27406"/>
    <lineage>
        <taxon>Eukaryota</taxon>
        <taxon>Metazoa</taxon>
        <taxon>Ecdysozoa</taxon>
        <taxon>Arthropoda</taxon>
        <taxon>Crustacea</taxon>
        <taxon>Multicrustacea</taxon>
        <taxon>Malacostraca</taxon>
        <taxon>Eumalacostraca</taxon>
        <taxon>Eucarida</taxon>
        <taxon>Decapoda</taxon>
        <taxon>Pleocyemata</taxon>
        <taxon>Astacidea</taxon>
        <taxon>Parastacoidea</taxon>
        <taxon>Parastacidae</taxon>
        <taxon>Cherax</taxon>
    </lineage>
</organism>
<evidence type="ECO:0000313" key="9">
    <source>
        <dbReference type="EMBL" id="KAK8752169.1"/>
    </source>
</evidence>
<feature type="domain" description="C2H2-type" evidence="8">
    <location>
        <begin position="403"/>
        <end position="430"/>
    </location>
</feature>
<dbReference type="GO" id="GO:0005634">
    <property type="term" value="C:nucleus"/>
    <property type="evidence" value="ECO:0007669"/>
    <property type="project" value="UniProtKB-ARBA"/>
</dbReference>
<dbReference type="GO" id="GO:0008270">
    <property type="term" value="F:zinc ion binding"/>
    <property type="evidence" value="ECO:0007669"/>
    <property type="project" value="UniProtKB-KW"/>
</dbReference>
<dbReference type="InterPro" id="IPR051095">
    <property type="entry name" value="Dros_DevTransReg"/>
</dbReference>
<feature type="compositionally biased region" description="Basic and acidic residues" evidence="6">
    <location>
        <begin position="164"/>
        <end position="191"/>
    </location>
</feature>
<feature type="compositionally biased region" description="Low complexity" evidence="6">
    <location>
        <begin position="229"/>
        <end position="243"/>
    </location>
</feature>
<feature type="compositionally biased region" description="Polar residues" evidence="6">
    <location>
        <begin position="244"/>
        <end position="258"/>
    </location>
</feature>
<evidence type="ECO:0000256" key="1">
    <source>
        <dbReference type="ARBA" id="ARBA00022723"/>
    </source>
</evidence>
<dbReference type="FunFam" id="3.30.160.60:FF:000417">
    <property type="entry name" value="Zinc finger protein"/>
    <property type="match status" value="1"/>
</dbReference>
<feature type="region of interest" description="Disordered" evidence="6">
    <location>
        <begin position="116"/>
        <end position="291"/>
    </location>
</feature>
<dbReference type="SUPFAM" id="SSF54695">
    <property type="entry name" value="POZ domain"/>
    <property type="match status" value="1"/>
</dbReference>
<dbReference type="Proteomes" id="UP001445076">
    <property type="component" value="Unassembled WGS sequence"/>
</dbReference>
<proteinExistence type="predicted"/>
<feature type="compositionally biased region" description="Acidic residues" evidence="6">
    <location>
        <begin position="270"/>
        <end position="279"/>
    </location>
</feature>
<evidence type="ECO:0000259" key="8">
    <source>
        <dbReference type="PROSITE" id="PS50157"/>
    </source>
</evidence>